<evidence type="ECO:0000256" key="1">
    <source>
        <dbReference type="SAM" id="MobiDB-lite"/>
    </source>
</evidence>
<protein>
    <submittedName>
        <fullName evidence="2">Uncharacterized protein</fullName>
    </submittedName>
</protein>
<organism evidence="2 3">
    <name type="scientific">Hypholoma sublateritium (strain FD-334 SS-4)</name>
    <dbReference type="NCBI Taxonomy" id="945553"/>
    <lineage>
        <taxon>Eukaryota</taxon>
        <taxon>Fungi</taxon>
        <taxon>Dikarya</taxon>
        <taxon>Basidiomycota</taxon>
        <taxon>Agaricomycotina</taxon>
        <taxon>Agaricomycetes</taxon>
        <taxon>Agaricomycetidae</taxon>
        <taxon>Agaricales</taxon>
        <taxon>Agaricineae</taxon>
        <taxon>Strophariaceae</taxon>
        <taxon>Hypholoma</taxon>
    </lineage>
</organism>
<accession>A0A0D2PL74</accession>
<proteinExistence type="predicted"/>
<name>A0A0D2PL74_HYPSF</name>
<feature type="region of interest" description="Disordered" evidence="1">
    <location>
        <begin position="1"/>
        <end position="25"/>
    </location>
</feature>
<evidence type="ECO:0000313" key="2">
    <source>
        <dbReference type="EMBL" id="KJA20660.1"/>
    </source>
</evidence>
<sequence>MHRSPQHPASHRPGPRTHAHTTMPESTTTIPANQAELEVYLQTALSGLEAHDPATLTADIISAHLYHTCAVPDAPRASDATASAAGAIGPLTLNAPAMAEFFEGRVRITKQGAFKPSFEGTLAGGAEQWVGPAVGKVDVLGYADDITFHALAGRTVKVPFIKDYMIMLFFKDKSDTMKGNFFGVFVGEMQDSGTYTIGSGNFTD</sequence>
<feature type="compositionally biased region" description="Basic residues" evidence="1">
    <location>
        <begin position="1"/>
        <end position="19"/>
    </location>
</feature>
<dbReference type="Proteomes" id="UP000054270">
    <property type="component" value="Unassembled WGS sequence"/>
</dbReference>
<evidence type="ECO:0000313" key="3">
    <source>
        <dbReference type="Proteomes" id="UP000054270"/>
    </source>
</evidence>
<dbReference type="EMBL" id="KN817565">
    <property type="protein sequence ID" value="KJA20660.1"/>
    <property type="molecule type" value="Genomic_DNA"/>
</dbReference>
<gene>
    <name evidence="2" type="ORF">HYPSUDRAFT_88607</name>
</gene>
<keyword evidence="3" id="KW-1185">Reference proteome</keyword>
<dbReference type="AlphaFoldDB" id="A0A0D2PL74"/>
<reference evidence="3" key="1">
    <citation type="submission" date="2014-04" db="EMBL/GenBank/DDBJ databases">
        <title>Evolutionary Origins and Diversification of the Mycorrhizal Mutualists.</title>
        <authorList>
            <consortium name="DOE Joint Genome Institute"/>
            <consortium name="Mycorrhizal Genomics Consortium"/>
            <person name="Kohler A."/>
            <person name="Kuo A."/>
            <person name="Nagy L.G."/>
            <person name="Floudas D."/>
            <person name="Copeland A."/>
            <person name="Barry K.W."/>
            <person name="Cichocki N."/>
            <person name="Veneault-Fourrey C."/>
            <person name="LaButti K."/>
            <person name="Lindquist E.A."/>
            <person name="Lipzen A."/>
            <person name="Lundell T."/>
            <person name="Morin E."/>
            <person name="Murat C."/>
            <person name="Riley R."/>
            <person name="Ohm R."/>
            <person name="Sun H."/>
            <person name="Tunlid A."/>
            <person name="Henrissat B."/>
            <person name="Grigoriev I.V."/>
            <person name="Hibbett D.S."/>
            <person name="Martin F."/>
        </authorList>
    </citation>
    <scope>NUCLEOTIDE SEQUENCE [LARGE SCALE GENOMIC DNA]</scope>
    <source>
        <strain evidence="3">FD-334 SS-4</strain>
    </source>
</reference>